<dbReference type="EMBL" id="JRPH02000012">
    <property type="protein sequence ID" value="TLE04755.1"/>
    <property type="molecule type" value="Genomic_DNA"/>
</dbReference>
<comment type="caution">
    <text evidence="1">The sequence shown here is derived from an EMBL/GenBank/DDBJ whole genome shotgun (WGS) entry which is preliminary data.</text>
</comment>
<evidence type="ECO:0000313" key="2">
    <source>
        <dbReference type="Proteomes" id="UP000029870"/>
    </source>
</evidence>
<dbReference type="AlphaFoldDB" id="A0A6D2C760"/>
<dbReference type="Proteomes" id="UP000029870">
    <property type="component" value="Unassembled WGS sequence"/>
</dbReference>
<dbReference type="PROSITE" id="PS51257">
    <property type="entry name" value="PROKAR_LIPOPROTEIN"/>
    <property type="match status" value="1"/>
</dbReference>
<evidence type="ECO:0008006" key="3">
    <source>
        <dbReference type="Google" id="ProtNLM"/>
    </source>
</evidence>
<dbReference type="GeneID" id="60657007"/>
<accession>A0A6D2C760</accession>
<gene>
    <name evidence="1" type="ORF">LS77_005065</name>
</gene>
<sequence>MKTIVFITTLLVAISIGALIGGCMETKSKIYLTEEEYISSLAAEVLIKEMCERVELQQKLLERALKKIEADEKFSYHRDIYLLDVVTNDAICQAWKRNITEYIWRYKIEKSKMEAYIKGAKQ</sequence>
<reference evidence="1 2" key="1">
    <citation type="journal article" date="2014" name="Genome Announc.">
        <title>Draft genome sequences of eight enterohepatic helicobacter species isolated from both laboratory and wild rodents.</title>
        <authorList>
            <person name="Sheh A."/>
            <person name="Shen Z."/>
            <person name="Fox J.G."/>
        </authorList>
    </citation>
    <scope>NUCLEOTIDE SEQUENCE [LARGE SCALE GENOMIC DNA]</scope>
    <source>
        <strain evidence="1 2">Missouri</strain>
    </source>
</reference>
<name>A0A6D2C760_9HELI</name>
<proteinExistence type="predicted"/>
<organism evidence="1 2">
    <name type="scientific">Helicobacter bilis</name>
    <dbReference type="NCBI Taxonomy" id="37372"/>
    <lineage>
        <taxon>Bacteria</taxon>
        <taxon>Pseudomonadati</taxon>
        <taxon>Campylobacterota</taxon>
        <taxon>Epsilonproteobacteria</taxon>
        <taxon>Campylobacterales</taxon>
        <taxon>Helicobacteraceae</taxon>
        <taxon>Helicobacter</taxon>
    </lineage>
</organism>
<protein>
    <recommendedName>
        <fullName evidence="3">Lipoprotein</fullName>
    </recommendedName>
</protein>
<dbReference type="RefSeq" id="WP_004087665.1">
    <property type="nucleotide sequence ID" value="NZ_JAERIZ010000009.1"/>
</dbReference>
<evidence type="ECO:0000313" key="1">
    <source>
        <dbReference type="EMBL" id="TLE04755.1"/>
    </source>
</evidence>